<protein>
    <submittedName>
        <fullName evidence="1">Uncharacterized protein</fullName>
    </submittedName>
</protein>
<reference evidence="1" key="1">
    <citation type="submission" date="2022-11" db="EMBL/GenBank/DDBJ databases">
        <title>Centuries of genome instability and evolution in soft-shell clam transmissible cancer (bioRxiv).</title>
        <authorList>
            <person name="Hart S.F.M."/>
            <person name="Yonemitsu M.A."/>
            <person name="Giersch R.M."/>
            <person name="Beal B.F."/>
            <person name="Arriagada G."/>
            <person name="Davis B.W."/>
            <person name="Ostrander E.A."/>
            <person name="Goff S.P."/>
            <person name="Metzger M.J."/>
        </authorList>
    </citation>
    <scope>NUCLEOTIDE SEQUENCE</scope>
    <source>
        <strain evidence="1">MELC-2E11</strain>
        <tissue evidence="1">Siphon/mantle</tissue>
    </source>
</reference>
<name>A0ABY7E1P2_MYAAR</name>
<sequence length="238" mass="25560">MCTGIKLRNMSGIPRRPFLRGPILGADCDPVLNGTDQCADPNAACGVLSEQKEFCNNVCWCTDGFVIDIQDNCGGTCVPQKTYSEVCDPSIRDICAPVDTLECSVNGTEFVCDCLTGFVYNGTECVRPDLYYNDTCTCEDICLPPETVVCNSTTGKCDCREGFIYNATSGQCERPPGDGIDLGDPCLAAVSCGQYPNVKCEFPDTQGTGKKQKVCQCDDDKDFCEVDGVCVLSASPCP</sequence>
<accession>A0ABY7E1P2</accession>
<gene>
    <name evidence="1" type="ORF">MAR_010478</name>
</gene>
<evidence type="ECO:0000313" key="1">
    <source>
        <dbReference type="EMBL" id="WAR03920.1"/>
    </source>
</evidence>
<dbReference type="Proteomes" id="UP001164746">
    <property type="component" value="Chromosome 4"/>
</dbReference>
<evidence type="ECO:0000313" key="2">
    <source>
        <dbReference type="Proteomes" id="UP001164746"/>
    </source>
</evidence>
<organism evidence="1 2">
    <name type="scientific">Mya arenaria</name>
    <name type="common">Soft-shell clam</name>
    <dbReference type="NCBI Taxonomy" id="6604"/>
    <lineage>
        <taxon>Eukaryota</taxon>
        <taxon>Metazoa</taxon>
        <taxon>Spiralia</taxon>
        <taxon>Lophotrochozoa</taxon>
        <taxon>Mollusca</taxon>
        <taxon>Bivalvia</taxon>
        <taxon>Autobranchia</taxon>
        <taxon>Heteroconchia</taxon>
        <taxon>Euheterodonta</taxon>
        <taxon>Imparidentia</taxon>
        <taxon>Neoheterodontei</taxon>
        <taxon>Myida</taxon>
        <taxon>Myoidea</taxon>
        <taxon>Myidae</taxon>
        <taxon>Mya</taxon>
    </lineage>
</organism>
<keyword evidence="2" id="KW-1185">Reference proteome</keyword>
<proteinExistence type="predicted"/>
<dbReference type="EMBL" id="CP111015">
    <property type="protein sequence ID" value="WAR03920.1"/>
    <property type="molecule type" value="Genomic_DNA"/>
</dbReference>